<evidence type="ECO:0000313" key="6">
    <source>
        <dbReference type="EMBL" id="TWT86063.1"/>
    </source>
</evidence>
<evidence type="ECO:0000256" key="4">
    <source>
        <dbReference type="SAM" id="SignalP"/>
    </source>
</evidence>
<keyword evidence="1 4" id="KW-0732">Signal</keyword>
<feature type="domain" description="Alginate lyase" evidence="5">
    <location>
        <begin position="72"/>
        <end position="293"/>
    </location>
</feature>
<keyword evidence="2 6" id="KW-0456">Lyase</keyword>
<feature type="compositionally biased region" description="Polar residues" evidence="3">
    <location>
        <begin position="84"/>
        <end position="96"/>
    </location>
</feature>
<feature type="chain" id="PRO_5022903483" evidence="4">
    <location>
        <begin position="21"/>
        <end position="389"/>
    </location>
</feature>
<dbReference type="RefSeq" id="WP_146582934.1">
    <property type="nucleotide sequence ID" value="NZ_SJPM01000045.1"/>
</dbReference>
<dbReference type="EMBL" id="SJPM01000045">
    <property type="protein sequence ID" value="TWT86063.1"/>
    <property type="molecule type" value="Genomic_DNA"/>
</dbReference>
<dbReference type="InterPro" id="IPR008929">
    <property type="entry name" value="Chondroitin_lyas"/>
</dbReference>
<evidence type="ECO:0000256" key="1">
    <source>
        <dbReference type="ARBA" id="ARBA00022729"/>
    </source>
</evidence>
<evidence type="ECO:0000313" key="7">
    <source>
        <dbReference type="Proteomes" id="UP000316213"/>
    </source>
</evidence>
<evidence type="ECO:0000259" key="5">
    <source>
        <dbReference type="Pfam" id="PF05426"/>
    </source>
</evidence>
<proteinExistence type="predicted"/>
<feature type="region of interest" description="Disordered" evidence="3">
    <location>
        <begin position="74"/>
        <end position="96"/>
    </location>
</feature>
<dbReference type="Proteomes" id="UP000316213">
    <property type="component" value="Unassembled WGS sequence"/>
</dbReference>
<comment type="caution">
    <text evidence="6">The sequence shown here is derived from an EMBL/GenBank/DDBJ whole genome shotgun (WGS) entry which is preliminary data.</text>
</comment>
<evidence type="ECO:0000256" key="2">
    <source>
        <dbReference type="ARBA" id="ARBA00023239"/>
    </source>
</evidence>
<sequence length="389" mass="44315" precursor="true">MTIKINTALTIAFLSFGLTASLSNAEADHFRHPGISHSEEDFKFVRKQVTAGASPWVDAWSRFEQSKYVELSHSPEPHTDVQRGPSNNPDVGSSEFSSDAVSAYSHALRYALTDDEAHAKKSAEIINAWSKTLKTITNHDARLLVGMAGVSYCNAAEILKHEWDGWPQQDQDAFATMLRSIWYPIIKDFYPSANGNWDASMIQTMAAMGVFLDDREMFQRAINYYRAGEGNGAIGNYFNEFGQCQESGRDQAHTQMGLEYLANTCVIAWNQGIDLYGELDNRLLLGFEYTAKYNLGFDVPYEPYRSFEGRYHYKRISDNSRGRLRPMYEKVYRHYHGELGLSTPYILQALQKIRTDQAKSQGRRRRSGPSTLRWDTLMYALEKLTPIDK</sequence>
<dbReference type="SUPFAM" id="SSF48230">
    <property type="entry name" value="Chondroitin AC/alginate lyase"/>
    <property type="match status" value="1"/>
</dbReference>
<evidence type="ECO:0000256" key="3">
    <source>
        <dbReference type="SAM" id="MobiDB-lite"/>
    </source>
</evidence>
<dbReference type="Pfam" id="PF05426">
    <property type="entry name" value="Alginate_lyase"/>
    <property type="match status" value="1"/>
</dbReference>
<organism evidence="6 7">
    <name type="scientific">Neorhodopirellula pilleata</name>
    <dbReference type="NCBI Taxonomy" id="2714738"/>
    <lineage>
        <taxon>Bacteria</taxon>
        <taxon>Pseudomonadati</taxon>
        <taxon>Planctomycetota</taxon>
        <taxon>Planctomycetia</taxon>
        <taxon>Pirellulales</taxon>
        <taxon>Pirellulaceae</taxon>
        <taxon>Neorhodopirellula</taxon>
    </lineage>
</organism>
<dbReference type="GO" id="GO:0016829">
    <property type="term" value="F:lyase activity"/>
    <property type="evidence" value="ECO:0007669"/>
    <property type="project" value="UniProtKB-KW"/>
</dbReference>
<dbReference type="OrthoDB" id="222550at2"/>
<gene>
    <name evidence="6" type="ORF">Pla100_62320</name>
</gene>
<keyword evidence="7" id="KW-1185">Reference proteome</keyword>
<feature type="signal peptide" evidence="4">
    <location>
        <begin position="1"/>
        <end position="20"/>
    </location>
</feature>
<dbReference type="InterPro" id="IPR008397">
    <property type="entry name" value="Alginate_lyase_dom"/>
</dbReference>
<dbReference type="Gene3D" id="1.50.10.100">
    <property type="entry name" value="Chondroitin AC/alginate lyase"/>
    <property type="match status" value="1"/>
</dbReference>
<dbReference type="GO" id="GO:0042597">
    <property type="term" value="C:periplasmic space"/>
    <property type="evidence" value="ECO:0007669"/>
    <property type="project" value="InterPro"/>
</dbReference>
<protein>
    <submittedName>
        <fullName evidence="6">Alginate lyase</fullName>
    </submittedName>
</protein>
<dbReference type="AlphaFoldDB" id="A0A5C5ZHN2"/>
<reference evidence="6 7" key="1">
    <citation type="submission" date="2019-02" db="EMBL/GenBank/DDBJ databases">
        <title>Deep-cultivation of Planctomycetes and their phenomic and genomic characterization uncovers novel biology.</title>
        <authorList>
            <person name="Wiegand S."/>
            <person name="Jogler M."/>
            <person name="Boedeker C."/>
            <person name="Pinto D."/>
            <person name="Vollmers J."/>
            <person name="Rivas-Marin E."/>
            <person name="Kohn T."/>
            <person name="Peeters S.H."/>
            <person name="Heuer A."/>
            <person name="Rast P."/>
            <person name="Oberbeckmann S."/>
            <person name="Bunk B."/>
            <person name="Jeske O."/>
            <person name="Meyerdierks A."/>
            <person name="Storesund J.E."/>
            <person name="Kallscheuer N."/>
            <person name="Luecker S."/>
            <person name="Lage O.M."/>
            <person name="Pohl T."/>
            <person name="Merkel B.J."/>
            <person name="Hornburger P."/>
            <person name="Mueller R.-W."/>
            <person name="Bruemmer F."/>
            <person name="Labrenz M."/>
            <person name="Spormann A.M."/>
            <person name="Op Den Camp H."/>
            <person name="Overmann J."/>
            <person name="Amann R."/>
            <person name="Jetten M.S.M."/>
            <person name="Mascher T."/>
            <person name="Medema M.H."/>
            <person name="Devos D.P."/>
            <person name="Kaster A.-K."/>
            <person name="Ovreas L."/>
            <person name="Rohde M."/>
            <person name="Galperin M.Y."/>
            <person name="Jogler C."/>
        </authorList>
    </citation>
    <scope>NUCLEOTIDE SEQUENCE [LARGE SCALE GENOMIC DNA]</scope>
    <source>
        <strain evidence="6 7">Pla100</strain>
    </source>
</reference>
<name>A0A5C5ZHN2_9BACT</name>
<accession>A0A5C5ZHN2</accession>